<evidence type="ECO:0000313" key="3">
    <source>
        <dbReference type="EMBL" id="KHL24593.1"/>
    </source>
</evidence>
<feature type="transmembrane region" description="Helical" evidence="1">
    <location>
        <begin position="222"/>
        <end position="254"/>
    </location>
</feature>
<evidence type="ECO:0000313" key="4">
    <source>
        <dbReference type="Proteomes" id="UP000030988"/>
    </source>
</evidence>
<evidence type="ECO:0000259" key="2">
    <source>
        <dbReference type="Pfam" id="PF03703"/>
    </source>
</evidence>
<feature type="domain" description="YdbS-like PH" evidence="2">
    <location>
        <begin position="413"/>
        <end position="487"/>
    </location>
</feature>
<dbReference type="EMBL" id="JTDN01000002">
    <property type="protein sequence ID" value="KHL24593.1"/>
    <property type="molecule type" value="Genomic_DNA"/>
</dbReference>
<proteinExistence type="predicted"/>
<dbReference type="PIRSF" id="PIRSF026631">
    <property type="entry name" value="UCP026631"/>
    <property type="match status" value="1"/>
</dbReference>
<reference evidence="3 4" key="1">
    <citation type="submission" date="2014-11" db="EMBL/GenBank/DDBJ databases">
        <title>Draft genome sequence of Kirrobacter mercurialis.</title>
        <authorList>
            <person name="Coil D.A."/>
            <person name="Eisen J.A."/>
        </authorList>
    </citation>
    <scope>NUCLEOTIDE SEQUENCE [LARGE SCALE GENOMIC DNA]</scope>
    <source>
        <strain evidence="3 4">Coronado</strain>
    </source>
</reference>
<sequence>MNEGPDWRRTAPVGMVAGVLASLPRAALSIIAALIGVRNIGDPAIVVLVLVAVSGIALGWVVLGWRHHRYLIGPDDLRIEQGILSRQVRAIPYDRIHDVALREPLAARLFGLVEVAFDTGTGGKDEAKLAFVTRAEGAALRDTVRARRSGVAADAPVIAEVTPAVSETRTLFALTPGRLLLFGLFEFSLVVFAVLAGAAQQFDFLLPDLDWREWRELGGQPLQWLLGLGLAVQVIAAVLGLLLLIPIGLLTGVVRTALRDWGFRLEETSRGLRRRRGLLTRSDVVMPLERVQALVLGTGLPRRRWGWHSLRAISLAQDSKDQSHVLVPFAQAAEIAPVAALTGLPLPGDGVDWRRASARWRSDRMVLAALLPLLAGAGLLLLPLDLPAGTALVPAVILWLLAAVLAFRQYYLWRHNRHALTGDLLCSREGWLSPHLVVATPVKLQSVELRQGPLARLGDYADLHLGLAGGTLALHGLPLPEAQAMRAAMVARMAAVDFTAANLART</sequence>
<dbReference type="PANTHER" id="PTHR34473:SF2">
    <property type="entry name" value="UPF0699 TRANSMEMBRANE PROTEIN YDBT"/>
    <property type="match status" value="1"/>
</dbReference>
<comment type="caution">
    <text evidence="3">The sequence shown here is derived from an EMBL/GenBank/DDBJ whole genome shotgun (WGS) entry which is preliminary data.</text>
</comment>
<dbReference type="InterPro" id="IPR005182">
    <property type="entry name" value="YdbS-like_PH"/>
</dbReference>
<name>A0A0B2BSP7_9SPHN</name>
<keyword evidence="1" id="KW-0812">Transmembrane</keyword>
<evidence type="ECO:0000256" key="1">
    <source>
        <dbReference type="SAM" id="Phobius"/>
    </source>
</evidence>
<feature type="transmembrane region" description="Helical" evidence="1">
    <location>
        <begin position="43"/>
        <end position="63"/>
    </location>
</feature>
<gene>
    <name evidence="3" type="ORF">PK98_11485</name>
</gene>
<dbReference type="Proteomes" id="UP000030988">
    <property type="component" value="Unassembled WGS sequence"/>
</dbReference>
<dbReference type="PANTHER" id="PTHR34473">
    <property type="entry name" value="UPF0699 TRANSMEMBRANE PROTEIN YDBS"/>
    <property type="match status" value="1"/>
</dbReference>
<dbReference type="RefSeq" id="WP_039097043.1">
    <property type="nucleotide sequence ID" value="NZ_JTDN01000002.1"/>
</dbReference>
<feature type="transmembrane region" description="Helical" evidence="1">
    <location>
        <begin position="179"/>
        <end position="202"/>
    </location>
</feature>
<dbReference type="InterPro" id="IPR014529">
    <property type="entry name" value="UCP026631"/>
</dbReference>
<keyword evidence="1" id="KW-1133">Transmembrane helix</keyword>
<accession>A0A0B2BSP7</accession>
<feature type="transmembrane region" description="Helical" evidence="1">
    <location>
        <begin position="388"/>
        <end position="407"/>
    </location>
</feature>
<organism evidence="3 4">
    <name type="scientific">Croceibacterium mercuriale</name>
    <dbReference type="NCBI Taxonomy" id="1572751"/>
    <lineage>
        <taxon>Bacteria</taxon>
        <taxon>Pseudomonadati</taxon>
        <taxon>Pseudomonadota</taxon>
        <taxon>Alphaproteobacteria</taxon>
        <taxon>Sphingomonadales</taxon>
        <taxon>Erythrobacteraceae</taxon>
        <taxon>Croceibacterium</taxon>
    </lineage>
</organism>
<keyword evidence="1" id="KW-0472">Membrane</keyword>
<dbReference type="AlphaFoldDB" id="A0A0B2BSP7"/>
<protein>
    <recommendedName>
        <fullName evidence="2">YdbS-like PH domain-containing protein</fullName>
    </recommendedName>
</protein>
<feature type="domain" description="YdbS-like PH" evidence="2">
    <location>
        <begin position="65"/>
        <end position="143"/>
    </location>
</feature>
<keyword evidence="4" id="KW-1185">Reference proteome</keyword>
<feature type="domain" description="YdbS-like PH" evidence="2">
    <location>
        <begin position="263"/>
        <end position="332"/>
    </location>
</feature>
<dbReference type="STRING" id="1572751.PK98_11485"/>
<feature type="transmembrane region" description="Helical" evidence="1">
    <location>
        <begin position="365"/>
        <end position="382"/>
    </location>
</feature>
<dbReference type="OrthoDB" id="8481729at2"/>
<dbReference type="Pfam" id="PF03703">
    <property type="entry name" value="bPH_2"/>
    <property type="match status" value="3"/>
</dbReference>
<feature type="transmembrane region" description="Helical" evidence="1">
    <location>
        <begin position="12"/>
        <end position="37"/>
    </location>
</feature>